<gene>
    <name evidence="1" type="ORF">CBM2613_B110124</name>
</gene>
<comment type="caution">
    <text evidence="1">The sequence shown here is derived from an EMBL/GenBank/DDBJ whole genome shotgun (WGS) entry which is preliminary data.</text>
</comment>
<name>A0A976G3R7_9BURK</name>
<dbReference type="AlphaFoldDB" id="A0A976G3R7"/>
<evidence type="ECO:0000313" key="2">
    <source>
        <dbReference type="Proteomes" id="UP000256952"/>
    </source>
</evidence>
<proteinExistence type="predicted"/>
<dbReference type="EMBL" id="OFTH01000036">
    <property type="protein sequence ID" value="SOZ67989.1"/>
    <property type="molecule type" value="Genomic_DNA"/>
</dbReference>
<reference evidence="1 2" key="1">
    <citation type="submission" date="2018-01" db="EMBL/GenBank/DDBJ databases">
        <authorList>
            <person name="Clerissi C."/>
        </authorList>
    </citation>
    <scope>NUCLEOTIDE SEQUENCE [LARGE SCALE GENOMIC DNA]</scope>
    <source>
        <strain evidence="1">Cupriavidus taiwanensis STM 8556</strain>
    </source>
</reference>
<sequence>MLLPDPYRGFGVDEELLVLNRMMLIALTKLSFASNSNAIGI</sequence>
<accession>A0A976G3R7</accession>
<dbReference type="Proteomes" id="UP000256952">
    <property type="component" value="Chromosome CBM2613_b"/>
</dbReference>
<protein>
    <submittedName>
        <fullName evidence="1">Uncharacterized protein</fullName>
    </submittedName>
</protein>
<evidence type="ECO:0000313" key="1">
    <source>
        <dbReference type="EMBL" id="SOZ67989.1"/>
    </source>
</evidence>
<organism evidence="1 2">
    <name type="scientific">Cupriavidus taiwanensis</name>
    <dbReference type="NCBI Taxonomy" id="164546"/>
    <lineage>
        <taxon>Bacteria</taxon>
        <taxon>Pseudomonadati</taxon>
        <taxon>Pseudomonadota</taxon>
        <taxon>Betaproteobacteria</taxon>
        <taxon>Burkholderiales</taxon>
        <taxon>Burkholderiaceae</taxon>
        <taxon>Cupriavidus</taxon>
    </lineage>
</organism>